<dbReference type="Gene3D" id="1.10.132.20">
    <property type="entry name" value="Ribosome-recycling factor"/>
    <property type="match status" value="1"/>
</dbReference>
<protein>
    <recommendedName>
        <fullName evidence="6">Ribosome-recycling factor</fullName>
        <shortName evidence="6">RRF</shortName>
    </recommendedName>
    <alternativeName>
        <fullName evidence="6">Ribosome-releasing factor</fullName>
    </alternativeName>
</protein>
<dbReference type="EMBL" id="AP014945">
    <property type="protein sequence ID" value="BAU23080.1"/>
    <property type="molecule type" value="Genomic_DNA"/>
</dbReference>
<feature type="coiled-coil region" evidence="7">
    <location>
        <begin position="138"/>
        <end position="165"/>
    </location>
</feature>
<dbReference type="InterPro" id="IPR002661">
    <property type="entry name" value="Ribosome_recyc_fac"/>
</dbReference>
<dbReference type="RefSeq" id="WP_068513353.1">
    <property type="nucleotide sequence ID" value="NZ_AP014945.1"/>
</dbReference>
<evidence type="ECO:0000256" key="5">
    <source>
        <dbReference type="ARBA" id="ARBA00025050"/>
    </source>
</evidence>
<dbReference type="PANTHER" id="PTHR20982">
    <property type="entry name" value="RIBOSOME RECYCLING FACTOR"/>
    <property type="match status" value="1"/>
</dbReference>
<comment type="function">
    <text evidence="5 6">Responsible for the release of ribosomes from messenger RNA at the termination of protein biosynthesis. May increase the efficiency of translation by recycling ribosomes from one round of translation to another.</text>
</comment>
<dbReference type="NCBIfam" id="TIGR00496">
    <property type="entry name" value="frr"/>
    <property type="match status" value="1"/>
</dbReference>
<proteinExistence type="inferred from homology"/>
<dbReference type="FunFam" id="1.10.132.20:FF:000001">
    <property type="entry name" value="Ribosome-recycling factor"/>
    <property type="match status" value="1"/>
</dbReference>
<dbReference type="GO" id="GO:0043023">
    <property type="term" value="F:ribosomal large subunit binding"/>
    <property type="evidence" value="ECO:0007669"/>
    <property type="project" value="TreeGrafter"/>
</dbReference>
<feature type="domain" description="Ribosome recycling factor" evidence="8">
    <location>
        <begin position="19"/>
        <end position="182"/>
    </location>
</feature>
<dbReference type="Pfam" id="PF01765">
    <property type="entry name" value="RRF"/>
    <property type="match status" value="1"/>
</dbReference>
<dbReference type="OrthoDB" id="9804006at2"/>
<comment type="subcellular location">
    <subcellularLocation>
        <location evidence="1 6">Cytoplasm</location>
    </subcellularLocation>
</comment>
<accession>A0A0U5AV07</accession>
<evidence type="ECO:0000259" key="8">
    <source>
        <dbReference type="Pfam" id="PF01765"/>
    </source>
</evidence>
<dbReference type="AlphaFoldDB" id="A0A0U5AV07"/>
<evidence type="ECO:0000256" key="2">
    <source>
        <dbReference type="ARBA" id="ARBA00005912"/>
    </source>
</evidence>
<evidence type="ECO:0000256" key="7">
    <source>
        <dbReference type="SAM" id="Coils"/>
    </source>
</evidence>
<evidence type="ECO:0000256" key="3">
    <source>
        <dbReference type="ARBA" id="ARBA00022490"/>
    </source>
</evidence>
<sequence>MKEALEDLKKRMQKSVQAFKEELSHIRTSRASVSLLEGIKVDCYGQKLPIPQVASVNVVEGKMLVIQPWDLNLIKDIEKAIQKSDLGINPTSDGKTLKLVIPPLTEERRKELVKVVHKLSEEAKVAIRNLRRDILDKFKTAKKNKEISEDDYTKLEKEVQKIHDEFIKTIDKLSQEKEKEILTL</sequence>
<gene>
    <name evidence="6" type="primary">frr</name>
    <name evidence="9" type="ORF">THC_0688</name>
</gene>
<organism evidence="9 10">
    <name type="scientific">Caldimicrobium thiodismutans</name>
    <dbReference type="NCBI Taxonomy" id="1653476"/>
    <lineage>
        <taxon>Bacteria</taxon>
        <taxon>Pseudomonadati</taxon>
        <taxon>Thermodesulfobacteriota</taxon>
        <taxon>Thermodesulfobacteria</taxon>
        <taxon>Thermodesulfobacteriales</taxon>
        <taxon>Thermodesulfobacteriaceae</taxon>
        <taxon>Caldimicrobium</taxon>
    </lineage>
</organism>
<evidence type="ECO:0000313" key="9">
    <source>
        <dbReference type="EMBL" id="BAU23080.1"/>
    </source>
</evidence>
<dbReference type="GO" id="GO:0006415">
    <property type="term" value="P:translational termination"/>
    <property type="evidence" value="ECO:0007669"/>
    <property type="project" value="UniProtKB-UniRule"/>
</dbReference>
<dbReference type="Gene3D" id="3.30.1360.40">
    <property type="match status" value="1"/>
</dbReference>
<reference evidence="9 10" key="1">
    <citation type="journal article" date="2016" name="Int. J. Syst. Evol. Microbiol.">
        <title>Caldimicrobium thiodismutans sp. nov., a sulfur-disproportionating bacterium isolated from a hot spring, and emended description of the genus Caldimicrobium.</title>
        <authorList>
            <person name="Kojima H."/>
            <person name="Umezawa K."/>
            <person name="Fukui M."/>
        </authorList>
    </citation>
    <scope>NUCLEOTIDE SEQUENCE [LARGE SCALE GENOMIC DNA]</scope>
    <source>
        <strain evidence="9 10">TF1</strain>
    </source>
</reference>
<keyword evidence="3 6" id="KW-0963">Cytoplasm</keyword>
<dbReference type="KEGG" id="cthi:THC_0688"/>
<evidence type="ECO:0000256" key="6">
    <source>
        <dbReference type="HAMAP-Rule" id="MF_00040"/>
    </source>
</evidence>
<evidence type="ECO:0000313" key="10">
    <source>
        <dbReference type="Proteomes" id="UP000068196"/>
    </source>
</evidence>
<dbReference type="Proteomes" id="UP000068196">
    <property type="component" value="Chromosome"/>
</dbReference>
<dbReference type="PATRIC" id="fig|1653476.3.peg.711"/>
<keyword evidence="4 6" id="KW-0648">Protein biosynthesis</keyword>
<reference evidence="10" key="2">
    <citation type="journal article" date="2016" name="Int. J. Syst. Evol. Microbiol.">
        <title>Caldimicrobium thiodismutans sp. nov., a sulfur-disproportionating bacterium isolated from a hot spring.</title>
        <authorList>
            <person name="Kojima H."/>
            <person name="Umezawa K."/>
            <person name="Fukui M."/>
        </authorList>
    </citation>
    <scope>NUCLEOTIDE SEQUENCE [LARGE SCALE GENOMIC DNA]</scope>
    <source>
        <strain evidence="10">TF1</strain>
    </source>
</reference>
<dbReference type="FunFam" id="3.30.1360.40:FF:000001">
    <property type="entry name" value="Ribosome-recycling factor"/>
    <property type="match status" value="1"/>
</dbReference>
<dbReference type="CDD" id="cd00520">
    <property type="entry name" value="RRF"/>
    <property type="match status" value="1"/>
</dbReference>
<dbReference type="InterPro" id="IPR036191">
    <property type="entry name" value="RRF_sf"/>
</dbReference>
<keyword evidence="7" id="KW-0175">Coiled coil</keyword>
<evidence type="ECO:0000256" key="1">
    <source>
        <dbReference type="ARBA" id="ARBA00004496"/>
    </source>
</evidence>
<name>A0A0U5AV07_9BACT</name>
<dbReference type="STRING" id="1653476.THC_0688"/>
<dbReference type="PANTHER" id="PTHR20982:SF3">
    <property type="entry name" value="MITOCHONDRIAL RIBOSOME RECYCLING FACTOR PSEUDO 1"/>
    <property type="match status" value="1"/>
</dbReference>
<comment type="similarity">
    <text evidence="2 6">Belongs to the RRF family.</text>
</comment>
<dbReference type="GO" id="GO:0005737">
    <property type="term" value="C:cytoplasm"/>
    <property type="evidence" value="ECO:0007669"/>
    <property type="project" value="UniProtKB-SubCell"/>
</dbReference>
<keyword evidence="10" id="KW-1185">Reference proteome</keyword>
<dbReference type="InterPro" id="IPR023584">
    <property type="entry name" value="Ribosome_recyc_fac_dom"/>
</dbReference>
<dbReference type="HAMAP" id="MF_00040">
    <property type="entry name" value="RRF"/>
    <property type="match status" value="1"/>
</dbReference>
<dbReference type="SUPFAM" id="SSF55194">
    <property type="entry name" value="Ribosome recycling factor, RRF"/>
    <property type="match status" value="1"/>
</dbReference>
<evidence type="ECO:0000256" key="4">
    <source>
        <dbReference type="ARBA" id="ARBA00022917"/>
    </source>
</evidence>